<dbReference type="Gene3D" id="3.40.50.1360">
    <property type="match status" value="1"/>
</dbReference>
<organism evidence="6 7">
    <name type="scientific">Intrasporangium chromatireducens Q5-1</name>
    <dbReference type="NCBI Taxonomy" id="584657"/>
    <lineage>
        <taxon>Bacteria</taxon>
        <taxon>Bacillati</taxon>
        <taxon>Actinomycetota</taxon>
        <taxon>Actinomycetes</taxon>
        <taxon>Micrococcales</taxon>
        <taxon>Intrasporangiaceae</taxon>
        <taxon>Intrasporangium</taxon>
    </lineage>
</organism>
<name>W9GL86_9MICO</name>
<protein>
    <submittedName>
        <fullName evidence="6">DeoR faimly transcriptional regulator</fullName>
    </submittedName>
</protein>
<dbReference type="Proteomes" id="UP000019494">
    <property type="component" value="Unassembled WGS sequence"/>
</dbReference>
<dbReference type="InterPro" id="IPR037171">
    <property type="entry name" value="NagB/RpiA_transferase-like"/>
</dbReference>
<comment type="caution">
    <text evidence="6">The sequence shown here is derived from an EMBL/GenBank/DDBJ whole genome shotgun (WGS) entry which is preliminary data.</text>
</comment>
<keyword evidence="7" id="KW-1185">Reference proteome</keyword>
<evidence type="ECO:0000313" key="6">
    <source>
        <dbReference type="EMBL" id="EWT06996.1"/>
    </source>
</evidence>
<dbReference type="GO" id="GO:0003677">
    <property type="term" value="F:DNA binding"/>
    <property type="evidence" value="ECO:0007669"/>
    <property type="project" value="UniProtKB-KW"/>
</dbReference>
<sequence>MTEVARRHYLGGESKIDIAREMGISRFKVARLLDLARELGVVRIEIVGPPGIDAEKSELIREHYGLGQVVVVRTDSAAGETRQRVGRATAGLLAELITPDDVLGLAWSRAVNDMVAHLDEIPSVPVVQLCGALVVDGEDSSSVEVATRAARVSGGRSYVFYAPLILEDAASAAVLRRHPAVRQALDQASEVTVAVVGVGAWRPGASTIFDACSQQTRDEGTTCGIAGEVAGVCFDAEGRLVDTPLTDRLITLSREQLLAVPTVIATAYGENKTDAVIGAIRAGLVSSLVTTTEIADGLIAALGNSVDGTAS</sequence>
<dbReference type="AlphaFoldDB" id="W9GL86"/>
<dbReference type="Pfam" id="PF04198">
    <property type="entry name" value="Sugar-bind"/>
    <property type="match status" value="1"/>
</dbReference>
<dbReference type="PANTHER" id="PTHR34294:SF1">
    <property type="entry name" value="TRANSCRIPTIONAL REGULATOR LSRR"/>
    <property type="match status" value="1"/>
</dbReference>
<dbReference type="SUPFAM" id="SSF100950">
    <property type="entry name" value="NagB/RpiA/CoA transferase-like"/>
    <property type="match status" value="1"/>
</dbReference>
<evidence type="ECO:0000313" key="7">
    <source>
        <dbReference type="Proteomes" id="UP000019494"/>
    </source>
</evidence>
<evidence type="ECO:0000256" key="1">
    <source>
        <dbReference type="ARBA" id="ARBA00010466"/>
    </source>
</evidence>
<reference evidence="7" key="1">
    <citation type="submission" date="2013-08" db="EMBL/GenBank/DDBJ databases">
        <title>Intrasporangium oryzae NRRL B-24470.</title>
        <authorList>
            <person name="Liu H."/>
            <person name="Wang G."/>
        </authorList>
    </citation>
    <scope>NUCLEOTIDE SEQUENCE [LARGE SCALE GENOMIC DNA]</scope>
    <source>
        <strain evidence="7">Q5-1</strain>
    </source>
</reference>
<keyword evidence="3" id="KW-0238">DNA-binding</keyword>
<dbReference type="EMBL" id="AWQS01000025">
    <property type="protein sequence ID" value="EWT06996.1"/>
    <property type="molecule type" value="Genomic_DNA"/>
</dbReference>
<proteinExistence type="inferred from homology"/>
<dbReference type="Gene3D" id="1.10.10.10">
    <property type="entry name" value="Winged helix-like DNA-binding domain superfamily/Winged helix DNA-binding domain"/>
    <property type="match status" value="1"/>
</dbReference>
<evidence type="ECO:0000259" key="5">
    <source>
        <dbReference type="Pfam" id="PF04198"/>
    </source>
</evidence>
<keyword evidence="2" id="KW-0805">Transcription regulation</keyword>
<gene>
    <name evidence="6" type="ORF">N864_13650</name>
</gene>
<dbReference type="PANTHER" id="PTHR34294">
    <property type="entry name" value="TRANSCRIPTIONAL REGULATOR-RELATED"/>
    <property type="match status" value="1"/>
</dbReference>
<evidence type="ECO:0000256" key="3">
    <source>
        <dbReference type="ARBA" id="ARBA00023125"/>
    </source>
</evidence>
<comment type="similarity">
    <text evidence="1">Belongs to the SorC transcriptional regulatory family.</text>
</comment>
<dbReference type="InterPro" id="IPR051054">
    <property type="entry name" value="SorC_transcr_regulators"/>
</dbReference>
<accession>W9GL86</accession>
<dbReference type="InterPro" id="IPR007324">
    <property type="entry name" value="Sugar-bd_dom_put"/>
</dbReference>
<keyword evidence="4" id="KW-0804">Transcription</keyword>
<evidence type="ECO:0000256" key="4">
    <source>
        <dbReference type="ARBA" id="ARBA00023163"/>
    </source>
</evidence>
<evidence type="ECO:0000256" key="2">
    <source>
        <dbReference type="ARBA" id="ARBA00023015"/>
    </source>
</evidence>
<feature type="domain" description="Sugar-binding" evidence="5">
    <location>
        <begin position="56"/>
        <end position="299"/>
    </location>
</feature>
<dbReference type="GO" id="GO:0030246">
    <property type="term" value="F:carbohydrate binding"/>
    <property type="evidence" value="ECO:0007669"/>
    <property type="project" value="InterPro"/>
</dbReference>
<dbReference type="InterPro" id="IPR036388">
    <property type="entry name" value="WH-like_DNA-bd_sf"/>
</dbReference>